<dbReference type="EMBL" id="BCSZ01000025">
    <property type="protein sequence ID" value="GAT02537.1"/>
    <property type="molecule type" value="Genomic_DNA"/>
</dbReference>
<gene>
    <name evidence="2" type="ORF">RMCFA_2649</name>
</gene>
<dbReference type="NCBIfam" id="TIGR00277">
    <property type="entry name" value="HDIG"/>
    <property type="match status" value="1"/>
</dbReference>
<dbReference type="CDD" id="cd00077">
    <property type="entry name" value="HDc"/>
    <property type="match status" value="1"/>
</dbReference>
<evidence type="ECO:0000313" key="3">
    <source>
        <dbReference type="Proteomes" id="UP000069705"/>
    </source>
</evidence>
<dbReference type="AlphaFoldDB" id="A0A100WQN5"/>
<dbReference type="InterPro" id="IPR006674">
    <property type="entry name" value="HD_domain"/>
</dbReference>
<accession>A0A100WQN5</accession>
<reference evidence="3" key="2">
    <citation type="submission" date="2016-02" db="EMBL/GenBank/DDBJ databases">
        <title>Draft genome sequence of five rapidly growing Mycobacterium species.</title>
        <authorList>
            <person name="Katahira K."/>
            <person name="Gotou Y."/>
            <person name="Iida K."/>
            <person name="Ogura Y."/>
            <person name="Hayashi T."/>
        </authorList>
    </citation>
    <scope>NUCLEOTIDE SEQUENCE [LARGE SCALE GENOMIC DNA]</scope>
    <source>
        <strain evidence="3">JCM6368</strain>
    </source>
</reference>
<dbReference type="Gene3D" id="1.10.3210.10">
    <property type="entry name" value="Hypothetical protein af1432"/>
    <property type="match status" value="1"/>
</dbReference>
<proteinExistence type="predicted"/>
<evidence type="ECO:0000259" key="1">
    <source>
        <dbReference type="Pfam" id="PF01966"/>
    </source>
</evidence>
<reference evidence="2 3" key="1">
    <citation type="journal article" date="2016" name="Genome Announc.">
        <title>Draft Genome Sequences of Five Rapidly Growing Mycobacterium Species, M. thermoresistibile, M. fortuitum subsp. acetamidolyticum, M. canariasense, M. brisbanense, and M. novocastrense.</title>
        <authorList>
            <person name="Katahira K."/>
            <person name="Ogura Y."/>
            <person name="Gotoh Y."/>
            <person name="Hayashi T."/>
        </authorList>
    </citation>
    <scope>NUCLEOTIDE SEQUENCE [LARGE SCALE GENOMIC DNA]</scope>
    <source>
        <strain evidence="2 3">JCM6368</strain>
    </source>
</reference>
<feature type="domain" description="HD" evidence="1">
    <location>
        <begin position="23"/>
        <end position="127"/>
    </location>
</feature>
<organism evidence="2 3">
    <name type="scientific">Mycolicibacterium fortuitum subsp. acetamidolyticum</name>
    <dbReference type="NCBI Taxonomy" id="144550"/>
    <lineage>
        <taxon>Bacteria</taxon>
        <taxon>Bacillati</taxon>
        <taxon>Actinomycetota</taxon>
        <taxon>Actinomycetes</taxon>
        <taxon>Mycobacteriales</taxon>
        <taxon>Mycobacteriaceae</taxon>
        <taxon>Mycolicibacterium</taxon>
    </lineage>
</organism>
<dbReference type="Proteomes" id="UP000069705">
    <property type="component" value="Unassembled WGS sequence"/>
</dbReference>
<dbReference type="SUPFAM" id="SSF109604">
    <property type="entry name" value="HD-domain/PDEase-like"/>
    <property type="match status" value="1"/>
</dbReference>
<sequence>MNTYDAYSTAVELLSPELPRRLLHTKGVAETAERLARVLVPRPVNDIITAAWLHDIGYAPGLVDTGFHPVDGARYARAAGFSENVVSLIAHHTGALIEADERGLSDRLGEYPVPPDAVELAILSCADLCTGPGR</sequence>
<protein>
    <submittedName>
        <fullName evidence="2">Metal dependent phosphohydrolase</fullName>
    </submittedName>
</protein>
<dbReference type="RefSeq" id="WP_064774137.1">
    <property type="nucleotide sequence ID" value="NZ_BCSZ01000025.1"/>
</dbReference>
<name>A0A100WQN5_MYCFO</name>
<dbReference type="InterPro" id="IPR003607">
    <property type="entry name" value="HD/PDEase_dom"/>
</dbReference>
<dbReference type="InterPro" id="IPR006675">
    <property type="entry name" value="HDIG_dom"/>
</dbReference>
<evidence type="ECO:0000313" key="2">
    <source>
        <dbReference type="EMBL" id="GAT02537.1"/>
    </source>
</evidence>
<comment type="caution">
    <text evidence="2">The sequence shown here is derived from an EMBL/GenBank/DDBJ whole genome shotgun (WGS) entry which is preliminary data.</text>
</comment>
<keyword evidence="2" id="KW-0378">Hydrolase</keyword>
<dbReference type="Pfam" id="PF01966">
    <property type="entry name" value="HD"/>
    <property type="match status" value="1"/>
</dbReference>
<dbReference type="GO" id="GO:0016787">
    <property type="term" value="F:hydrolase activity"/>
    <property type="evidence" value="ECO:0007669"/>
    <property type="project" value="UniProtKB-KW"/>
</dbReference>